<evidence type="ECO:0000256" key="1">
    <source>
        <dbReference type="SAM" id="MobiDB-lite"/>
    </source>
</evidence>
<dbReference type="AlphaFoldDB" id="A0A6J7JCA0"/>
<dbReference type="Pfam" id="PF03009">
    <property type="entry name" value="GDPD"/>
    <property type="match status" value="1"/>
</dbReference>
<feature type="region of interest" description="Disordered" evidence="1">
    <location>
        <begin position="1"/>
        <end position="24"/>
    </location>
</feature>
<reference evidence="3" key="1">
    <citation type="submission" date="2020-05" db="EMBL/GenBank/DDBJ databases">
        <authorList>
            <person name="Chiriac C."/>
            <person name="Salcher M."/>
            <person name="Ghai R."/>
            <person name="Kavagutti S V."/>
        </authorList>
    </citation>
    <scope>NUCLEOTIDE SEQUENCE</scope>
</reference>
<dbReference type="PANTHER" id="PTHR46211">
    <property type="entry name" value="GLYCEROPHOSPHORYL DIESTER PHOSPHODIESTERASE"/>
    <property type="match status" value="1"/>
</dbReference>
<dbReference type="EMBL" id="CAFBNE010000020">
    <property type="protein sequence ID" value="CAB4940935.1"/>
    <property type="molecule type" value="Genomic_DNA"/>
</dbReference>
<dbReference type="PROSITE" id="PS51704">
    <property type="entry name" value="GP_PDE"/>
    <property type="match status" value="1"/>
</dbReference>
<protein>
    <submittedName>
        <fullName evidence="3">Unannotated protein</fullName>
    </submittedName>
</protein>
<name>A0A6J7JCA0_9ZZZZ</name>
<organism evidence="3">
    <name type="scientific">freshwater metagenome</name>
    <dbReference type="NCBI Taxonomy" id="449393"/>
    <lineage>
        <taxon>unclassified sequences</taxon>
        <taxon>metagenomes</taxon>
        <taxon>ecological metagenomes</taxon>
    </lineage>
</organism>
<evidence type="ECO:0000313" key="3">
    <source>
        <dbReference type="EMBL" id="CAB4940935.1"/>
    </source>
</evidence>
<evidence type="ECO:0000259" key="2">
    <source>
        <dbReference type="PROSITE" id="PS51704"/>
    </source>
</evidence>
<dbReference type="InterPro" id="IPR017946">
    <property type="entry name" value="PLC-like_Pdiesterase_TIM-brl"/>
</dbReference>
<gene>
    <name evidence="3" type="ORF">UFOPK3772_00918</name>
</gene>
<proteinExistence type="predicted"/>
<accession>A0A6J7JCA0</accession>
<dbReference type="Gene3D" id="3.20.20.190">
    <property type="entry name" value="Phosphatidylinositol (PI) phosphodiesterase"/>
    <property type="match status" value="1"/>
</dbReference>
<dbReference type="GO" id="GO:0008081">
    <property type="term" value="F:phosphoric diester hydrolase activity"/>
    <property type="evidence" value="ECO:0007669"/>
    <property type="project" value="InterPro"/>
</dbReference>
<dbReference type="GO" id="GO:0006629">
    <property type="term" value="P:lipid metabolic process"/>
    <property type="evidence" value="ECO:0007669"/>
    <property type="project" value="InterPro"/>
</dbReference>
<dbReference type="InterPro" id="IPR030395">
    <property type="entry name" value="GP_PDE_dom"/>
</dbReference>
<dbReference type="SUPFAM" id="SSF51695">
    <property type="entry name" value="PLC-like phosphodiesterases"/>
    <property type="match status" value="1"/>
</dbReference>
<dbReference type="PANTHER" id="PTHR46211:SF13">
    <property type="entry name" value="GLYCEROPHOSPHODIESTER PHOSPHODIESTERASE 1-RELATED"/>
    <property type="match status" value="1"/>
</dbReference>
<sequence>MSSEAVPGRVPEVVAHRGANEDEPEHSLASYLQAIEDGADAVECDVRLTSDGTLVCVHDRRIDRTSSGHGTVSALTLGELLRHDFSRPGLSWRDYESPAPDETRTNVLTLRTMIATLLDASPTIRFAIETKHPTRFGGYVEEELVDTLEYFGLARRGGTGGRPGESRVRLMSFSARALRRIHRSAPGMPTVLLMDSVPRRHRDGSLPENIGIAGVSIAWVRANPEYVGLVREKGNAVHVWTVDSPADVTFLAALGVDAIISNRPLMVRSALDRARASG</sequence>
<feature type="domain" description="GP-PDE" evidence="2">
    <location>
        <begin position="11"/>
        <end position="271"/>
    </location>
</feature>